<name>A0A2N1M735_9GLOM</name>
<dbReference type="VEuPathDB" id="FungiDB:FUN_023029"/>
<gene>
    <name evidence="1" type="ORF">RhiirC2_798023</name>
</gene>
<accession>A0A2N1M735</accession>
<dbReference type="AlphaFoldDB" id="A0A2N1M735"/>
<comment type="caution">
    <text evidence="1">The sequence shown here is derived from an EMBL/GenBank/DDBJ whole genome shotgun (WGS) entry which is preliminary data.</text>
</comment>
<dbReference type="VEuPathDB" id="FungiDB:RhiirFUN_009541"/>
<reference evidence="1 2" key="2">
    <citation type="submission" date="2017-10" db="EMBL/GenBank/DDBJ databases">
        <title>Extensive intraspecific genome diversity in a model arbuscular mycorrhizal fungus.</title>
        <authorList>
            <person name="Chen E.C.H."/>
            <person name="Morin E."/>
            <person name="Baudet D."/>
            <person name="Noel J."/>
            <person name="Ndikumana S."/>
            <person name="Charron P."/>
            <person name="St-Onge C."/>
            <person name="Giorgi J."/>
            <person name="Grigoriev I.V."/>
            <person name="Roux C."/>
            <person name="Martin F.M."/>
            <person name="Corradi N."/>
        </authorList>
    </citation>
    <scope>NUCLEOTIDE SEQUENCE [LARGE SCALE GENOMIC DNA]</scope>
    <source>
        <strain evidence="1 2">C2</strain>
    </source>
</reference>
<dbReference type="EMBL" id="LLXL01004385">
    <property type="protein sequence ID" value="PKK57446.1"/>
    <property type="molecule type" value="Genomic_DNA"/>
</dbReference>
<dbReference type="VEuPathDB" id="FungiDB:RhiirA1_474453"/>
<proteinExistence type="predicted"/>
<reference evidence="1 2" key="1">
    <citation type="submission" date="2016-04" db="EMBL/GenBank/DDBJ databases">
        <title>Genome analyses suggest a sexual origin of heterokaryosis in a supposedly ancient asexual fungus.</title>
        <authorList>
            <person name="Ropars J."/>
            <person name="Sedzielewska K."/>
            <person name="Noel J."/>
            <person name="Charron P."/>
            <person name="Farinelli L."/>
            <person name="Marton T."/>
            <person name="Kruger M."/>
            <person name="Pelin A."/>
            <person name="Brachmann A."/>
            <person name="Corradi N."/>
        </authorList>
    </citation>
    <scope>NUCLEOTIDE SEQUENCE [LARGE SCALE GENOMIC DNA]</scope>
    <source>
        <strain evidence="1 2">C2</strain>
    </source>
</reference>
<evidence type="ECO:0000313" key="2">
    <source>
        <dbReference type="Proteomes" id="UP000233469"/>
    </source>
</evidence>
<evidence type="ECO:0000313" key="1">
    <source>
        <dbReference type="EMBL" id="PKK57446.1"/>
    </source>
</evidence>
<organism evidence="1 2">
    <name type="scientific">Rhizophagus irregularis</name>
    <dbReference type="NCBI Taxonomy" id="588596"/>
    <lineage>
        <taxon>Eukaryota</taxon>
        <taxon>Fungi</taxon>
        <taxon>Fungi incertae sedis</taxon>
        <taxon>Mucoromycota</taxon>
        <taxon>Glomeromycotina</taxon>
        <taxon>Glomeromycetes</taxon>
        <taxon>Glomerales</taxon>
        <taxon>Glomeraceae</taxon>
        <taxon>Rhizophagus</taxon>
    </lineage>
</organism>
<dbReference type="VEuPathDB" id="FungiDB:RhiirA1_458360"/>
<protein>
    <submittedName>
        <fullName evidence="1">Uncharacterized protein</fullName>
    </submittedName>
</protein>
<dbReference type="Proteomes" id="UP000233469">
    <property type="component" value="Unassembled WGS sequence"/>
</dbReference>
<sequence>MDTNFVNKEDIIYEDELIELPDGISSKLEEDTEIYITKHITVKTIIHSLVPIEYPPTSERGIAIIYHIEGWENKDAVFSDVQYSIELKMCEFADLELKEMEHKSVDPDSDLCLKINQELSTSNKENNTFAVYLAASKTKCRYVTNGVQCIRKPEETNEPVNNCYTVFLFIATHPHHAGNIIKQGSIIRKTCRVKYTKIISHDLEKCSYIILISKGIHFHPPPLPNRVLVTIQDHLQELIRQANDDTVDVTSTINTIAYQRMFCALFDLVKQLTGSSVQFQHIHKTGWNCIIADLDYAQAKGLKFVLNELDGTKNWKEHLIYIFKSCHIYYKR</sequence>